<reference evidence="2" key="1">
    <citation type="submission" date="2020-07" db="EMBL/GenBank/DDBJ databases">
        <authorList>
            <person name="Lin J."/>
        </authorList>
    </citation>
    <scope>NUCLEOTIDE SEQUENCE</scope>
</reference>
<sequence>MAVRMMGASGSDARGKRKPPLRRSVYPTRKASIFPNLRSCRTSFSLRVSPISPTATVYSQIALAADRTIAAGLKQACGGFHSAAHACFSEGDRRREAVAAATPPFLVARLSSA</sequence>
<evidence type="ECO:0000313" key="2">
    <source>
        <dbReference type="EMBL" id="CAD1830111.1"/>
    </source>
</evidence>
<proteinExistence type="predicted"/>
<accession>A0A6V7PGX6</accession>
<gene>
    <name evidence="2" type="ORF">CB5_LOCUS13322</name>
</gene>
<protein>
    <submittedName>
        <fullName evidence="2">Uncharacterized protein</fullName>
    </submittedName>
</protein>
<dbReference type="AlphaFoldDB" id="A0A6V7PGX6"/>
<evidence type="ECO:0000256" key="1">
    <source>
        <dbReference type="SAM" id="MobiDB-lite"/>
    </source>
</evidence>
<dbReference type="EMBL" id="LR862148">
    <property type="protein sequence ID" value="CAD1830111.1"/>
    <property type="molecule type" value="Genomic_DNA"/>
</dbReference>
<organism evidence="2">
    <name type="scientific">Ananas comosus var. bracteatus</name>
    <name type="common">red pineapple</name>
    <dbReference type="NCBI Taxonomy" id="296719"/>
    <lineage>
        <taxon>Eukaryota</taxon>
        <taxon>Viridiplantae</taxon>
        <taxon>Streptophyta</taxon>
        <taxon>Embryophyta</taxon>
        <taxon>Tracheophyta</taxon>
        <taxon>Spermatophyta</taxon>
        <taxon>Magnoliopsida</taxon>
        <taxon>Liliopsida</taxon>
        <taxon>Poales</taxon>
        <taxon>Bromeliaceae</taxon>
        <taxon>Bromelioideae</taxon>
        <taxon>Ananas</taxon>
    </lineage>
</organism>
<name>A0A6V7PGX6_ANACO</name>
<feature type="region of interest" description="Disordered" evidence="1">
    <location>
        <begin position="1"/>
        <end position="22"/>
    </location>
</feature>